<organism evidence="1">
    <name type="scientific">Rhizophora mucronata</name>
    <name type="common">Asiatic mangrove</name>
    <dbReference type="NCBI Taxonomy" id="61149"/>
    <lineage>
        <taxon>Eukaryota</taxon>
        <taxon>Viridiplantae</taxon>
        <taxon>Streptophyta</taxon>
        <taxon>Embryophyta</taxon>
        <taxon>Tracheophyta</taxon>
        <taxon>Spermatophyta</taxon>
        <taxon>Magnoliopsida</taxon>
        <taxon>eudicotyledons</taxon>
        <taxon>Gunneridae</taxon>
        <taxon>Pentapetalae</taxon>
        <taxon>rosids</taxon>
        <taxon>fabids</taxon>
        <taxon>Malpighiales</taxon>
        <taxon>Rhizophoraceae</taxon>
        <taxon>Rhizophora</taxon>
    </lineage>
</organism>
<dbReference type="AlphaFoldDB" id="A0A2P2QCN4"/>
<sequence length="31" mass="3603">MLLLKLFGALCWRDSLPNHVDFHLVVYVLSC</sequence>
<accession>A0A2P2QCN4</accession>
<dbReference type="EMBL" id="GGEC01084229">
    <property type="protein sequence ID" value="MBX64713.1"/>
    <property type="molecule type" value="Transcribed_RNA"/>
</dbReference>
<evidence type="ECO:0000313" key="1">
    <source>
        <dbReference type="EMBL" id="MBX64713.1"/>
    </source>
</evidence>
<name>A0A2P2QCN4_RHIMU</name>
<reference evidence="1" key="1">
    <citation type="submission" date="2018-02" db="EMBL/GenBank/DDBJ databases">
        <title>Rhizophora mucronata_Transcriptome.</title>
        <authorList>
            <person name="Meera S.P."/>
            <person name="Sreeshan A."/>
            <person name="Augustine A."/>
        </authorList>
    </citation>
    <scope>NUCLEOTIDE SEQUENCE</scope>
    <source>
        <tissue evidence="1">Leaf</tissue>
    </source>
</reference>
<protein>
    <submittedName>
        <fullName evidence="1">Uncharacterized protein</fullName>
    </submittedName>
</protein>
<proteinExistence type="predicted"/>